<evidence type="ECO:0000256" key="5">
    <source>
        <dbReference type="ARBA" id="ARBA00023014"/>
    </source>
</evidence>
<reference evidence="7" key="1">
    <citation type="submission" date="2019-08" db="EMBL/GenBank/DDBJ databases">
        <authorList>
            <person name="Kucharzyk K."/>
            <person name="Murdoch R.W."/>
            <person name="Higgins S."/>
            <person name="Loffler F."/>
        </authorList>
    </citation>
    <scope>NUCLEOTIDE SEQUENCE</scope>
</reference>
<evidence type="ECO:0000256" key="1">
    <source>
        <dbReference type="ARBA" id="ARBA00022485"/>
    </source>
</evidence>
<gene>
    <name evidence="7" type="ORF">SDC9_95349</name>
</gene>
<sequence length="201" mass="22859">MDNLLEKLKEDTRYQEGMTGCINCGTCTAVCPAAAVSDYDPREIVDSVQNTDEETLRELLSSDQIWRCGECLSCKTRCPRGNTPCYIIQALRALSIESGLFAQSKEGLKQKELVKTIGKHILEHGYCVYFDALNTTDFPEQGPVWDWVMENRFSILERLGCSYKQNRAGALRNIPKESMDDLNAIFRETGALERFRKIEEQ</sequence>
<dbReference type="PANTHER" id="PTHR43255:SF1">
    <property type="entry name" value="IRON-SULFUR-BINDING OXIDOREDUCTASE FADF-RELATED"/>
    <property type="match status" value="1"/>
</dbReference>
<dbReference type="AlphaFoldDB" id="A0A645ACP7"/>
<feature type="domain" description="4Fe-4S ferredoxin-type" evidence="6">
    <location>
        <begin position="12"/>
        <end position="42"/>
    </location>
</feature>
<keyword evidence="4" id="KW-0408">Iron</keyword>
<keyword evidence="5" id="KW-0411">Iron-sulfur</keyword>
<dbReference type="GO" id="GO:0046872">
    <property type="term" value="F:metal ion binding"/>
    <property type="evidence" value="ECO:0007669"/>
    <property type="project" value="UniProtKB-KW"/>
</dbReference>
<dbReference type="InterPro" id="IPR017896">
    <property type="entry name" value="4Fe4S_Fe-S-bd"/>
</dbReference>
<keyword evidence="3" id="KW-0560">Oxidoreductase</keyword>
<evidence type="ECO:0000313" key="7">
    <source>
        <dbReference type="EMBL" id="MPM48623.1"/>
    </source>
</evidence>
<evidence type="ECO:0000256" key="4">
    <source>
        <dbReference type="ARBA" id="ARBA00023004"/>
    </source>
</evidence>
<dbReference type="PANTHER" id="PTHR43255">
    <property type="entry name" value="IRON-SULFUR-BINDING OXIDOREDUCTASE FADF-RELATED-RELATED"/>
    <property type="match status" value="1"/>
</dbReference>
<evidence type="ECO:0000256" key="3">
    <source>
        <dbReference type="ARBA" id="ARBA00023002"/>
    </source>
</evidence>
<dbReference type="PROSITE" id="PS51379">
    <property type="entry name" value="4FE4S_FER_2"/>
    <property type="match status" value="1"/>
</dbReference>
<dbReference type="Pfam" id="PF13183">
    <property type="entry name" value="Fer4_8"/>
    <property type="match status" value="1"/>
</dbReference>
<evidence type="ECO:0000256" key="2">
    <source>
        <dbReference type="ARBA" id="ARBA00022723"/>
    </source>
</evidence>
<proteinExistence type="predicted"/>
<dbReference type="InterPro" id="IPR009051">
    <property type="entry name" value="Helical_ferredxn"/>
</dbReference>
<dbReference type="InterPro" id="IPR017900">
    <property type="entry name" value="4Fe4S_Fe_S_CS"/>
</dbReference>
<dbReference type="GO" id="GO:0016491">
    <property type="term" value="F:oxidoreductase activity"/>
    <property type="evidence" value="ECO:0007669"/>
    <property type="project" value="UniProtKB-KW"/>
</dbReference>
<dbReference type="EMBL" id="VSSQ01012181">
    <property type="protein sequence ID" value="MPM48623.1"/>
    <property type="molecule type" value="Genomic_DNA"/>
</dbReference>
<name>A0A645ACP7_9ZZZZ</name>
<organism evidence="7">
    <name type="scientific">bioreactor metagenome</name>
    <dbReference type="NCBI Taxonomy" id="1076179"/>
    <lineage>
        <taxon>unclassified sequences</taxon>
        <taxon>metagenomes</taxon>
        <taxon>ecological metagenomes</taxon>
    </lineage>
</organism>
<accession>A0A645ACP7</accession>
<dbReference type="PROSITE" id="PS00198">
    <property type="entry name" value="4FE4S_FER_1"/>
    <property type="match status" value="2"/>
</dbReference>
<keyword evidence="2" id="KW-0479">Metal-binding</keyword>
<dbReference type="Gene3D" id="1.10.1060.10">
    <property type="entry name" value="Alpha-helical ferredoxin"/>
    <property type="match status" value="1"/>
</dbReference>
<dbReference type="InterPro" id="IPR051460">
    <property type="entry name" value="HdrC_iron-sulfur_subunit"/>
</dbReference>
<evidence type="ECO:0000259" key="6">
    <source>
        <dbReference type="PROSITE" id="PS51379"/>
    </source>
</evidence>
<protein>
    <recommendedName>
        <fullName evidence="6">4Fe-4S ferredoxin-type domain-containing protein</fullName>
    </recommendedName>
</protein>
<keyword evidence="1" id="KW-0004">4Fe-4S</keyword>
<dbReference type="GO" id="GO:0005886">
    <property type="term" value="C:plasma membrane"/>
    <property type="evidence" value="ECO:0007669"/>
    <property type="project" value="TreeGrafter"/>
</dbReference>
<dbReference type="GO" id="GO:0051539">
    <property type="term" value="F:4 iron, 4 sulfur cluster binding"/>
    <property type="evidence" value="ECO:0007669"/>
    <property type="project" value="UniProtKB-KW"/>
</dbReference>
<dbReference type="SUPFAM" id="SSF46548">
    <property type="entry name" value="alpha-helical ferredoxin"/>
    <property type="match status" value="1"/>
</dbReference>
<comment type="caution">
    <text evidence="7">The sequence shown here is derived from an EMBL/GenBank/DDBJ whole genome shotgun (WGS) entry which is preliminary data.</text>
</comment>